<evidence type="ECO:0008006" key="4">
    <source>
        <dbReference type="Google" id="ProtNLM"/>
    </source>
</evidence>
<name>A0A914APG0_PATMI</name>
<organism evidence="2 3">
    <name type="scientific">Patiria miniata</name>
    <name type="common">Bat star</name>
    <name type="synonym">Asterina miniata</name>
    <dbReference type="NCBI Taxonomy" id="46514"/>
    <lineage>
        <taxon>Eukaryota</taxon>
        <taxon>Metazoa</taxon>
        <taxon>Echinodermata</taxon>
        <taxon>Eleutherozoa</taxon>
        <taxon>Asterozoa</taxon>
        <taxon>Asteroidea</taxon>
        <taxon>Valvatacea</taxon>
        <taxon>Valvatida</taxon>
        <taxon>Asterinidae</taxon>
        <taxon>Patiria</taxon>
    </lineage>
</organism>
<evidence type="ECO:0000313" key="3">
    <source>
        <dbReference type="Proteomes" id="UP000887568"/>
    </source>
</evidence>
<dbReference type="EnsemblMetazoa" id="XM_038209709.1">
    <property type="protein sequence ID" value="XP_038065637.1"/>
    <property type="gene ID" value="LOC119735781"/>
</dbReference>
<dbReference type="AlphaFoldDB" id="A0A914APG0"/>
<protein>
    <recommendedName>
        <fullName evidence="4">Secreted protein</fullName>
    </recommendedName>
</protein>
<keyword evidence="1" id="KW-0732">Signal</keyword>
<dbReference type="Proteomes" id="UP000887568">
    <property type="component" value="Unplaced"/>
</dbReference>
<feature type="chain" id="PRO_5036954466" description="Secreted protein" evidence="1">
    <location>
        <begin position="23"/>
        <end position="184"/>
    </location>
</feature>
<keyword evidence="3" id="KW-1185">Reference proteome</keyword>
<proteinExistence type="predicted"/>
<dbReference type="GeneID" id="119735781"/>
<dbReference type="OMA" id="YTECMPG"/>
<feature type="signal peptide" evidence="1">
    <location>
        <begin position="1"/>
        <end position="22"/>
    </location>
</feature>
<accession>A0A914APG0</accession>
<evidence type="ECO:0000313" key="2">
    <source>
        <dbReference type="EnsemblMetazoa" id="XP_038065637.1"/>
    </source>
</evidence>
<evidence type="ECO:0000256" key="1">
    <source>
        <dbReference type="SAM" id="SignalP"/>
    </source>
</evidence>
<sequence>MNSFVVYLCVVAVLMRSREVSATEKIKIVSGSMDKRTKVFQQLQGQQHVKSPGSLDGADPDGIFQHCTCTSDTHVNCVCQGKIATGVTASMAMKYLPQTAGVDVEVKCNGDIFFAQGNMNPDADVNHCALEKACGGANVKMCFRLYRMTSADEEGTAPHGCNDVTVTINGGQEIVYTECMPGAA</sequence>
<dbReference type="OrthoDB" id="10327957at2759"/>
<dbReference type="RefSeq" id="XP_038065637.1">
    <property type="nucleotide sequence ID" value="XM_038209709.1"/>
</dbReference>
<reference evidence="2" key="1">
    <citation type="submission" date="2022-11" db="UniProtKB">
        <authorList>
            <consortium name="EnsemblMetazoa"/>
        </authorList>
    </citation>
    <scope>IDENTIFICATION</scope>
</reference>